<reference evidence="12 13" key="1">
    <citation type="submission" date="2022-10" db="EMBL/GenBank/DDBJ databases">
        <title>Host association and intracellularity evolved multiple times independently in the Rickettsiales.</title>
        <authorList>
            <person name="Castelli M."/>
            <person name="Nardi T."/>
            <person name="Gammuto L."/>
            <person name="Bellinzona G."/>
            <person name="Sabaneyeva E."/>
            <person name="Potekhin A."/>
            <person name="Serra V."/>
            <person name="Petroni G."/>
            <person name="Sassera D."/>
        </authorList>
    </citation>
    <scope>NUCLEOTIDE SEQUENCE [LARGE SCALE GENOMIC DNA]</scope>
    <source>
        <strain evidence="12 13">Kr 154-4</strain>
    </source>
</reference>
<feature type="binding site" evidence="10">
    <location>
        <begin position="105"/>
        <end position="112"/>
    </location>
    <ligand>
        <name>GTP</name>
        <dbReference type="ChEBI" id="CHEBI:37565"/>
    </ligand>
</feature>
<dbReference type="EMBL" id="CP112932">
    <property type="protein sequence ID" value="WPY00163.1"/>
    <property type="molecule type" value="Genomic_DNA"/>
</dbReference>
<protein>
    <recommendedName>
        <fullName evidence="10">Signal recognition particle receptor FtsY</fullName>
        <shortName evidence="10">SRP receptor</shortName>
        <ecNumber evidence="10">3.6.5.4</ecNumber>
    </recommendedName>
</protein>
<comment type="subunit">
    <text evidence="10">Part of the signal recognition particle protein translocation system, which is composed of SRP and FtsY. SRP is a ribonucleoprotein composed of Ffh and a 4.5S RNA molecule.</text>
</comment>
<evidence type="ECO:0000256" key="2">
    <source>
        <dbReference type="ARBA" id="ARBA00022475"/>
    </source>
</evidence>
<evidence type="ECO:0000256" key="7">
    <source>
        <dbReference type="ARBA" id="ARBA00023136"/>
    </source>
</evidence>
<keyword evidence="4 10" id="KW-0547">Nucleotide-binding</keyword>
<evidence type="ECO:0000256" key="10">
    <source>
        <dbReference type="HAMAP-Rule" id="MF_00920"/>
    </source>
</evidence>
<keyword evidence="5 10" id="KW-0378">Hydrolase</keyword>
<name>A0ABZ0UR96_9RICK</name>
<evidence type="ECO:0000259" key="11">
    <source>
        <dbReference type="PROSITE" id="PS00300"/>
    </source>
</evidence>
<dbReference type="Proteomes" id="UP001326613">
    <property type="component" value="Chromosome"/>
</dbReference>
<comment type="subcellular location">
    <subcellularLocation>
        <location evidence="1">Cell inner membrane</location>
        <topology evidence="1">Peripheral membrane protein</topology>
        <orientation evidence="1">Cytoplasmic side</orientation>
    </subcellularLocation>
    <subcellularLocation>
        <location evidence="10">Cell membrane</location>
        <topology evidence="10">Peripheral membrane protein</topology>
        <orientation evidence="10">Cytoplasmic side</orientation>
    </subcellularLocation>
    <subcellularLocation>
        <location evidence="10">Cytoplasm</location>
    </subcellularLocation>
</comment>
<dbReference type="SUPFAM" id="SSF47364">
    <property type="entry name" value="Domain of the SRP/SRP receptor G-proteins"/>
    <property type="match status" value="1"/>
</dbReference>
<evidence type="ECO:0000256" key="8">
    <source>
        <dbReference type="ARBA" id="ARBA00023170"/>
    </source>
</evidence>
<keyword evidence="3 10" id="KW-0963">Cytoplasm</keyword>
<evidence type="ECO:0000313" key="12">
    <source>
        <dbReference type="EMBL" id="WPY00163.1"/>
    </source>
</evidence>
<dbReference type="PROSITE" id="PS00300">
    <property type="entry name" value="SRP54"/>
    <property type="match status" value="1"/>
</dbReference>
<dbReference type="RefSeq" id="WP_323738261.1">
    <property type="nucleotide sequence ID" value="NZ_CP112932.1"/>
</dbReference>
<accession>A0ABZ0UR96</accession>
<keyword evidence="13" id="KW-1185">Reference proteome</keyword>
<dbReference type="Pfam" id="PF02881">
    <property type="entry name" value="SRP54_N"/>
    <property type="match status" value="1"/>
</dbReference>
<dbReference type="Gene3D" id="3.40.50.300">
    <property type="entry name" value="P-loop containing nucleotide triphosphate hydrolases"/>
    <property type="match status" value="1"/>
</dbReference>
<evidence type="ECO:0000256" key="6">
    <source>
        <dbReference type="ARBA" id="ARBA00023134"/>
    </source>
</evidence>
<evidence type="ECO:0000256" key="1">
    <source>
        <dbReference type="ARBA" id="ARBA00004515"/>
    </source>
</evidence>
<keyword evidence="2 10" id="KW-1003">Cell membrane</keyword>
<organism evidence="12 13">
    <name type="scientific">Candidatus Trichorickettsia mobilis</name>
    <dbReference type="NCBI Taxonomy" id="1346319"/>
    <lineage>
        <taxon>Bacteria</taxon>
        <taxon>Pseudomonadati</taxon>
        <taxon>Pseudomonadota</taxon>
        <taxon>Alphaproteobacteria</taxon>
        <taxon>Rickettsiales</taxon>
        <taxon>Rickettsiaceae</taxon>
        <taxon>Rickettsieae</taxon>
        <taxon>Candidatus Trichorickettsia</taxon>
    </lineage>
</organism>
<dbReference type="InterPro" id="IPR013822">
    <property type="entry name" value="Signal_recog_particl_SRP54_hlx"/>
</dbReference>
<comment type="function">
    <text evidence="10">Involved in targeting and insertion of nascent membrane proteins into the cytoplasmic membrane. Acts as a receptor for the complex formed by the signal recognition particle (SRP) and the ribosome-nascent chain (RNC). Interaction with SRP-RNC leads to the transfer of the RNC complex to the Sec translocase for insertion into the membrane, the hydrolysis of GTP by both Ffh and FtsY, and the dissociation of the SRP-FtsY complex into the individual components.</text>
</comment>
<evidence type="ECO:0000313" key="13">
    <source>
        <dbReference type="Proteomes" id="UP001326613"/>
    </source>
</evidence>
<dbReference type="PANTHER" id="PTHR43134">
    <property type="entry name" value="SIGNAL RECOGNITION PARTICLE RECEPTOR SUBUNIT ALPHA"/>
    <property type="match status" value="1"/>
</dbReference>
<feature type="binding site" evidence="10">
    <location>
        <begin position="187"/>
        <end position="191"/>
    </location>
    <ligand>
        <name>GTP</name>
        <dbReference type="ChEBI" id="CHEBI:37565"/>
    </ligand>
</feature>
<feature type="binding site" evidence="10">
    <location>
        <begin position="251"/>
        <end position="254"/>
    </location>
    <ligand>
        <name>GTP</name>
        <dbReference type="ChEBI" id="CHEBI:37565"/>
    </ligand>
</feature>
<feature type="domain" description="SRP54-type proteins GTP-binding" evidence="11">
    <location>
        <begin position="272"/>
        <end position="285"/>
    </location>
</feature>
<gene>
    <name evidence="10" type="primary">ftsY</name>
    <name evidence="12" type="ORF">Trichorick_00033</name>
</gene>
<dbReference type="SMART" id="SM00382">
    <property type="entry name" value="AAA"/>
    <property type="match status" value="1"/>
</dbReference>
<evidence type="ECO:0000256" key="3">
    <source>
        <dbReference type="ARBA" id="ARBA00022490"/>
    </source>
</evidence>
<dbReference type="InterPro" id="IPR027417">
    <property type="entry name" value="P-loop_NTPase"/>
</dbReference>
<keyword evidence="6 10" id="KW-0342">GTP-binding</keyword>
<dbReference type="InterPro" id="IPR036225">
    <property type="entry name" value="SRP/SRP_N"/>
</dbReference>
<dbReference type="Gene3D" id="1.20.120.140">
    <property type="entry name" value="Signal recognition particle SRP54, nucleotide-binding domain"/>
    <property type="match status" value="1"/>
</dbReference>
<dbReference type="PANTHER" id="PTHR43134:SF1">
    <property type="entry name" value="SIGNAL RECOGNITION PARTICLE RECEPTOR SUBUNIT ALPHA"/>
    <property type="match status" value="1"/>
</dbReference>
<dbReference type="Pfam" id="PF00448">
    <property type="entry name" value="SRP54"/>
    <property type="match status" value="1"/>
</dbReference>
<evidence type="ECO:0000256" key="5">
    <source>
        <dbReference type="ARBA" id="ARBA00022801"/>
    </source>
</evidence>
<dbReference type="InterPro" id="IPR000897">
    <property type="entry name" value="SRP54_GTPase_dom"/>
</dbReference>
<dbReference type="InterPro" id="IPR042101">
    <property type="entry name" value="SRP54_N_sf"/>
</dbReference>
<comment type="catalytic activity">
    <reaction evidence="9 10">
        <text>GTP + H2O = GDP + phosphate + H(+)</text>
        <dbReference type="Rhea" id="RHEA:19669"/>
        <dbReference type="ChEBI" id="CHEBI:15377"/>
        <dbReference type="ChEBI" id="CHEBI:15378"/>
        <dbReference type="ChEBI" id="CHEBI:37565"/>
        <dbReference type="ChEBI" id="CHEBI:43474"/>
        <dbReference type="ChEBI" id="CHEBI:58189"/>
        <dbReference type="EC" id="3.6.5.4"/>
    </reaction>
</comment>
<dbReference type="EC" id="3.6.5.4" evidence="10"/>
<keyword evidence="8 10" id="KW-0675">Receptor</keyword>
<comment type="similarity">
    <text evidence="10">Belongs to the GTP-binding SRP family. FtsY subfamily.</text>
</comment>
<dbReference type="InterPro" id="IPR004390">
    <property type="entry name" value="SR_rcpt_FtsY"/>
</dbReference>
<dbReference type="SMART" id="SM00962">
    <property type="entry name" value="SRP54"/>
    <property type="match status" value="1"/>
</dbReference>
<keyword evidence="7 10" id="KW-0472">Membrane</keyword>
<evidence type="ECO:0000256" key="9">
    <source>
        <dbReference type="ARBA" id="ARBA00048027"/>
    </source>
</evidence>
<dbReference type="HAMAP" id="MF_00920">
    <property type="entry name" value="FtsY"/>
    <property type="match status" value="1"/>
</dbReference>
<dbReference type="NCBIfam" id="TIGR00064">
    <property type="entry name" value="ftsY"/>
    <property type="match status" value="1"/>
</dbReference>
<dbReference type="SMART" id="SM00963">
    <property type="entry name" value="SRP54_N"/>
    <property type="match status" value="1"/>
</dbReference>
<dbReference type="SUPFAM" id="SSF52540">
    <property type="entry name" value="P-loop containing nucleoside triphosphate hydrolases"/>
    <property type="match status" value="1"/>
</dbReference>
<proteinExistence type="inferred from homology"/>
<dbReference type="InterPro" id="IPR003593">
    <property type="entry name" value="AAA+_ATPase"/>
</dbReference>
<sequence length="300" mass="32446">MFNRIKQALINTSGKISSGIDNIFFKKKLDDNSLNELEELLVAADMGSAVAALLIQRLKTTKFDKDITVELIKEKLAEEISNILAVSNNKFTCDHPGLNVILVCGVNGSGKTTTIGKLAASYMQSGKKVAIAACDTFRAAAVEQLAEWSIRSNTMLFTGDIEADPASVAYSAMQQAIANNIDILFIDTAGRLHNYQNLMDELSKIVRVLKKIDPIVPHHCLLVIDGTTGQNVFNQVEQFTAIAGVTGLIITKLDGTAKAGAIVGIVKKFALPVHFIGVGEKIDDLKQFDHLDFAKTLVGI</sequence>
<evidence type="ECO:0000256" key="4">
    <source>
        <dbReference type="ARBA" id="ARBA00022741"/>
    </source>
</evidence>